<evidence type="ECO:0000256" key="2">
    <source>
        <dbReference type="ARBA" id="ARBA00022741"/>
    </source>
</evidence>
<dbReference type="GO" id="GO:0051731">
    <property type="term" value="F:polynucleotide 5'-hydroxyl-kinase activity"/>
    <property type="evidence" value="ECO:0007669"/>
    <property type="project" value="InterPro"/>
</dbReference>
<feature type="domain" description="Clp1 P-loop" evidence="5">
    <location>
        <begin position="31"/>
        <end position="209"/>
    </location>
</feature>
<name>A0A3D8P3W6_9THEO</name>
<dbReference type="Gene3D" id="3.40.50.300">
    <property type="entry name" value="P-loop containing nucleotide triphosphate hydrolases"/>
    <property type="match status" value="1"/>
</dbReference>
<dbReference type="GO" id="GO:0005524">
    <property type="term" value="F:ATP binding"/>
    <property type="evidence" value="ECO:0007669"/>
    <property type="project" value="UniProtKB-KW"/>
</dbReference>
<dbReference type="PANTHER" id="PTHR12755">
    <property type="entry name" value="CLEAVAGE/POLYADENYLATION FACTOR IA SUBUNIT CLP1P"/>
    <property type="match status" value="1"/>
</dbReference>
<keyword evidence="4" id="KW-0067">ATP-binding</keyword>
<comment type="caution">
    <text evidence="6">The sequence shown here is derived from an EMBL/GenBank/DDBJ whole genome shotgun (WGS) entry which is preliminary data.</text>
</comment>
<dbReference type="GO" id="GO:0006396">
    <property type="term" value="P:RNA processing"/>
    <property type="evidence" value="ECO:0007669"/>
    <property type="project" value="InterPro"/>
</dbReference>
<keyword evidence="1" id="KW-0808">Transferase</keyword>
<evidence type="ECO:0000256" key="1">
    <source>
        <dbReference type="ARBA" id="ARBA00022679"/>
    </source>
</evidence>
<sequence length="372" mass="41424">MSGVTEAGFPQEWQQKAAEIIESGRLIVLVGGVDSGKTTFASYLVNRIMEAGLSCAVVDADVGQASIGPPAVISLGFPESPVERLSDIPMDSFYFAGAISPQNHLLPCVVGTKKMVELARKKKNPDRIVVDTTGLVRGRVGRTLKAYKLDLLEPDVVVFFQRRKELEDLARIWERRAKAFRLRVAAEVQRKTFEERARNREEKWRLYFAESTRHELPLKELAFSRGILGAGQPLEREEREKLSSSLGKKVLWAESSSEQGILVVEERLSEDELLWVKACLGLEQADLHQLSPLYFRGLLVALISEGGEARALGIVQELDFEGEKISILSPLPAGEKIAEIQFGSYRFPLINGQPAFQRAAFRPPEHGQPSED</sequence>
<dbReference type="EMBL" id="QSLN01000004">
    <property type="protein sequence ID" value="RDV83579.1"/>
    <property type="molecule type" value="Genomic_DNA"/>
</dbReference>
<keyword evidence="2" id="KW-0547">Nucleotide-binding</keyword>
<keyword evidence="7" id="KW-1185">Reference proteome</keyword>
<evidence type="ECO:0000259" key="5">
    <source>
        <dbReference type="Pfam" id="PF16575"/>
    </source>
</evidence>
<dbReference type="InterPro" id="IPR027417">
    <property type="entry name" value="P-loop_NTPase"/>
</dbReference>
<evidence type="ECO:0000256" key="4">
    <source>
        <dbReference type="ARBA" id="ARBA00022840"/>
    </source>
</evidence>
<dbReference type="Pfam" id="PF16575">
    <property type="entry name" value="CLP1_P"/>
    <property type="match status" value="1"/>
</dbReference>
<protein>
    <recommendedName>
        <fullName evidence="5">Clp1 P-loop domain-containing protein</fullName>
    </recommendedName>
</protein>
<evidence type="ECO:0000313" key="7">
    <source>
        <dbReference type="Proteomes" id="UP000256329"/>
    </source>
</evidence>
<dbReference type="InterPro" id="IPR032319">
    <property type="entry name" value="CLP1_P"/>
</dbReference>
<organism evidence="6 7">
    <name type="scientific">Ammonifex thiophilus</name>
    <dbReference type="NCBI Taxonomy" id="444093"/>
    <lineage>
        <taxon>Bacteria</taxon>
        <taxon>Bacillati</taxon>
        <taxon>Bacillota</taxon>
        <taxon>Clostridia</taxon>
        <taxon>Thermoanaerobacterales</taxon>
        <taxon>Thermoanaerobacteraceae</taxon>
        <taxon>Ammonifex</taxon>
    </lineage>
</organism>
<accession>A0A3D8P3W6</accession>
<dbReference type="AlphaFoldDB" id="A0A3D8P3W6"/>
<gene>
    <name evidence="6" type="ORF">DXX99_04585</name>
</gene>
<evidence type="ECO:0000256" key="3">
    <source>
        <dbReference type="ARBA" id="ARBA00022777"/>
    </source>
</evidence>
<dbReference type="SUPFAM" id="SSF52540">
    <property type="entry name" value="P-loop containing nucleoside triphosphate hydrolases"/>
    <property type="match status" value="1"/>
</dbReference>
<reference evidence="6 7" key="1">
    <citation type="submission" date="2018-08" db="EMBL/GenBank/DDBJ databases">
        <title>Form III RuBisCO-mediated autotrophy in Thermodesulfobium bacteria.</title>
        <authorList>
            <person name="Toshchakov S.V."/>
            <person name="Kublanov I.V."/>
            <person name="Frolov E."/>
            <person name="Bonch-Osmolovskaya E.A."/>
            <person name="Tourova T.P."/>
            <person name="Chernych N.A."/>
            <person name="Lebedinsky A.V."/>
        </authorList>
    </citation>
    <scope>NUCLEOTIDE SEQUENCE [LARGE SCALE GENOMIC DNA]</scope>
    <source>
        <strain evidence="6 7">SR</strain>
    </source>
</reference>
<keyword evidence="3" id="KW-0418">Kinase</keyword>
<evidence type="ECO:0000313" key="6">
    <source>
        <dbReference type="EMBL" id="RDV83579.1"/>
    </source>
</evidence>
<dbReference type="PANTHER" id="PTHR12755:SF3">
    <property type="entry name" value="POLYNUCLEOTIDE 5'-HYDROXYL-KINASE NOL9"/>
    <property type="match status" value="1"/>
</dbReference>
<dbReference type="Proteomes" id="UP000256329">
    <property type="component" value="Unassembled WGS sequence"/>
</dbReference>
<dbReference type="CDD" id="cd01983">
    <property type="entry name" value="SIMIBI"/>
    <property type="match status" value="1"/>
</dbReference>
<dbReference type="InterPro" id="IPR045116">
    <property type="entry name" value="Clp1/Grc3"/>
</dbReference>
<dbReference type="OrthoDB" id="5800600at2"/>
<proteinExistence type="predicted"/>